<keyword evidence="2 9" id="KW-1003">Cell membrane</keyword>
<dbReference type="InterPro" id="IPR006369">
    <property type="entry name" value="Protohaem_IX_farnesylTrfase"/>
</dbReference>
<keyword evidence="5 9" id="KW-1133">Transmembrane helix</keyword>
<evidence type="ECO:0000256" key="8">
    <source>
        <dbReference type="ARBA" id="ARBA00047690"/>
    </source>
</evidence>
<dbReference type="NCBIfam" id="TIGR01473">
    <property type="entry name" value="cyoE_ctaB"/>
    <property type="match status" value="1"/>
</dbReference>
<dbReference type="RefSeq" id="WP_194446717.1">
    <property type="nucleotide sequence ID" value="NZ_CP063849.1"/>
</dbReference>
<keyword evidence="7 9" id="KW-0472">Membrane</keyword>
<proteinExistence type="inferred from homology"/>
<evidence type="ECO:0000256" key="6">
    <source>
        <dbReference type="ARBA" id="ARBA00023133"/>
    </source>
</evidence>
<evidence type="ECO:0000313" key="10">
    <source>
        <dbReference type="EMBL" id="QOY85047.1"/>
    </source>
</evidence>
<evidence type="ECO:0000256" key="2">
    <source>
        <dbReference type="ARBA" id="ARBA00022475"/>
    </source>
</evidence>
<dbReference type="Pfam" id="PF01040">
    <property type="entry name" value="UbiA"/>
    <property type="match status" value="1"/>
</dbReference>
<feature type="transmembrane region" description="Helical" evidence="9">
    <location>
        <begin position="160"/>
        <end position="181"/>
    </location>
</feature>
<feature type="transmembrane region" description="Helical" evidence="9">
    <location>
        <begin position="261"/>
        <end position="278"/>
    </location>
</feature>
<keyword evidence="3 9" id="KW-0808">Transferase</keyword>
<dbReference type="Proteomes" id="UP000593892">
    <property type="component" value="Chromosome"/>
</dbReference>
<evidence type="ECO:0000256" key="5">
    <source>
        <dbReference type="ARBA" id="ARBA00022989"/>
    </source>
</evidence>
<comment type="similarity">
    <text evidence="9">Belongs to the UbiA prenyltransferase family. Protoheme IX farnesyltransferase subfamily.</text>
</comment>
<dbReference type="NCBIfam" id="NF003349">
    <property type="entry name" value="PRK04375.1-2"/>
    <property type="match status" value="1"/>
</dbReference>
<feature type="transmembrane region" description="Helical" evidence="9">
    <location>
        <begin position="230"/>
        <end position="249"/>
    </location>
</feature>
<comment type="miscellaneous">
    <text evidence="9">Carbon 2 of the heme B porphyrin ring is defined according to the Fischer nomenclature.</text>
</comment>
<evidence type="ECO:0000313" key="11">
    <source>
        <dbReference type="Proteomes" id="UP000593892"/>
    </source>
</evidence>
<dbReference type="PANTHER" id="PTHR43448">
    <property type="entry name" value="PROTOHEME IX FARNESYLTRANSFERASE, MITOCHONDRIAL"/>
    <property type="match status" value="1"/>
</dbReference>
<feature type="transmembrane region" description="Helical" evidence="9">
    <location>
        <begin position="135"/>
        <end position="154"/>
    </location>
</feature>
<dbReference type="AlphaFoldDB" id="A0A7S7NK29"/>
<dbReference type="KEGG" id="pfer:IRI77_19555"/>
<keyword evidence="6 9" id="KW-0350">Heme biosynthesis</keyword>
<dbReference type="HAMAP" id="MF_00154">
    <property type="entry name" value="CyoE_CtaB"/>
    <property type="match status" value="1"/>
</dbReference>
<comment type="function">
    <text evidence="9">Converts heme B (protoheme IX) to heme O by substitution of the vinyl group on carbon 2 of heme B porphyrin ring with a hydroxyethyl farnesyl side group.</text>
</comment>
<gene>
    <name evidence="10" type="primary">cyoE</name>
    <name evidence="9" type="synonym">ctaB</name>
    <name evidence="10" type="ORF">IRI77_19555</name>
</gene>
<protein>
    <recommendedName>
        <fullName evidence="9">Protoheme IX farnesyltransferase</fullName>
        <ecNumber evidence="9">2.5.1.141</ecNumber>
    </recommendedName>
    <alternativeName>
        <fullName evidence="9">Heme B farnesyltransferase</fullName>
    </alternativeName>
    <alternativeName>
        <fullName evidence="9">Heme O synthase</fullName>
    </alternativeName>
</protein>
<accession>A0A7S7NK29</accession>
<dbReference type="GO" id="GO:0008495">
    <property type="term" value="F:protoheme IX farnesyltransferase activity"/>
    <property type="evidence" value="ECO:0007669"/>
    <property type="project" value="UniProtKB-UniRule"/>
</dbReference>
<dbReference type="InterPro" id="IPR000537">
    <property type="entry name" value="UbiA_prenyltransferase"/>
</dbReference>
<comment type="subcellular location">
    <subcellularLocation>
        <location evidence="9">Cell membrane</location>
        <topology evidence="9">Multi-pass membrane protein</topology>
    </subcellularLocation>
    <subcellularLocation>
        <location evidence="1">Membrane</location>
        <topology evidence="1">Multi-pass membrane protein</topology>
    </subcellularLocation>
</comment>
<name>A0A7S7NK29_PALFE</name>
<organism evidence="10 11">
    <name type="scientific">Paludibaculum fermentans</name>
    <dbReference type="NCBI Taxonomy" id="1473598"/>
    <lineage>
        <taxon>Bacteria</taxon>
        <taxon>Pseudomonadati</taxon>
        <taxon>Acidobacteriota</taxon>
        <taxon>Terriglobia</taxon>
        <taxon>Bryobacterales</taxon>
        <taxon>Bryobacteraceae</taxon>
        <taxon>Paludibaculum</taxon>
    </lineage>
</organism>
<reference evidence="10 11" key="1">
    <citation type="submission" date="2020-10" db="EMBL/GenBank/DDBJ databases">
        <title>Complete genome sequence of Paludibaculum fermentans P105T, a facultatively anaerobic acidobacterium capable of dissimilatory Fe(III) reduction.</title>
        <authorList>
            <person name="Dedysh S.N."/>
            <person name="Beletsky A.V."/>
            <person name="Kulichevskaya I.S."/>
            <person name="Mardanov A.V."/>
            <person name="Ravin N.V."/>
        </authorList>
    </citation>
    <scope>NUCLEOTIDE SEQUENCE [LARGE SCALE GENOMIC DNA]</scope>
    <source>
        <strain evidence="10 11">P105</strain>
    </source>
</reference>
<comment type="pathway">
    <text evidence="9">Porphyrin-containing compound metabolism; heme O biosynthesis; heme O from protoheme: step 1/1.</text>
</comment>
<evidence type="ECO:0000256" key="4">
    <source>
        <dbReference type="ARBA" id="ARBA00022692"/>
    </source>
</evidence>
<evidence type="ECO:0000256" key="3">
    <source>
        <dbReference type="ARBA" id="ARBA00022679"/>
    </source>
</evidence>
<keyword evidence="4 9" id="KW-0812">Transmembrane</keyword>
<comment type="catalytic activity">
    <reaction evidence="8 9">
        <text>heme b + (2E,6E)-farnesyl diphosphate + H2O = Fe(II)-heme o + diphosphate</text>
        <dbReference type="Rhea" id="RHEA:28070"/>
        <dbReference type="ChEBI" id="CHEBI:15377"/>
        <dbReference type="ChEBI" id="CHEBI:33019"/>
        <dbReference type="ChEBI" id="CHEBI:60344"/>
        <dbReference type="ChEBI" id="CHEBI:60530"/>
        <dbReference type="ChEBI" id="CHEBI:175763"/>
        <dbReference type="EC" id="2.5.1.141"/>
    </reaction>
</comment>
<dbReference type="UniPathway" id="UPA00834">
    <property type="reaction ID" value="UER00712"/>
</dbReference>
<keyword evidence="11" id="KW-1185">Reference proteome</keyword>
<dbReference type="EC" id="2.5.1.141" evidence="9"/>
<dbReference type="Gene3D" id="1.10.357.140">
    <property type="entry name" value="UbiA prenyltransferase"/>
    <property type="match status" value="1"/>
</dbReference>
<evidence type="ECO:0000256" key="7">
    <source>
        <dbReference type="ARBA" id="ARBA00023136"/>
    </source>
</evidence>
<dbReference type="InterPro" id="IPR044878">
    <property type="entry name" value="UbiA_sf"/>
</dbReference>
<sequence length="284" mass="31377">MRSYLDLTKPRITWLILMSTGIGYFFGHQGSVDFLLLFNCLLGTALIASGTATLNQWYEHDADAKMNRTSQRPIPAGKVTPRNALLFGIALLVAGELQLGWGVNPLTAWLGLFTVASYLCLYTPMKQRTWWSTTVGAFPGAMPPLLGFAAARGVLTIDAWILFAIIFLWQFPHFYAIAWMYRDDYAKAGIQMLPVVEPDGASTSRQILGFALALIPISLLPSFFNMTGNLYLAAALVLGGFFLNSAARLSRDRTSLNARGVLKASVMYLPLLYLALIIDSYKLF</sequence>
<feature type="transmembrane region" description="Helical" evidence="9">
    <location>
        <begin position="12"/>
        <end position="28"/>
    </location>
</feature>
<dbReference type="GO" id="GO:0048034">
    <property type="term" value="P:heme O biosynthetic process"/>
    <property type="evidence" value="ECO:0007669"/>
    <property type="project" value="UniProtKB-UniRule"/>
</dbReference>
<evidence type="ECO:0000256" key="1">
    <source>
        <dbReference type="ARBA" id="ARBA00004141"/>
    </source>
</evidence>
<feature type="transmembrane region" description="Helical" evidence="9">
    <location>
        <begin position="106"/>
        <end position="123"/>
    </location>
</feature>
<feature type="transmembrane region" description="Helical" evidence="9">
    <location>
        <begin position="207"/>
        <end position="224"/>
    </location>
</feature>
<feature type="transmembrane region" description="Helical" evidence="9">
    <location>
        <begin position="34"/>
        <end position="58"/>
    </location>
</feature>
<dbReference type="PANTHER" id="PTHR43448:SF2">
    <property type="entry name" value="PROTOHEME IX FARNESYLTRANSFERASE, MITOCHONDRIAL"/>
    <property type="match status" value="1"/>
</dbReference>
<evidence type="ECO:0000256" key="9">
    <source>
        <dbReference type="HAMAP-Rule" id="MF_00154"/>
    </source>
</evidence>
<dbReference type="GO" id="GO:0005886">
    <property type="term" value="C:plasma membrane"/>
    <property type="evidence" value="ECO:0007669"/>
    <property type="project" value="UniProtKB-SubCell"/>
</dbReference>
<dbReference type="EMBL" id="CP063849">
    <property type="protein sequence ID" value="QOY85047.1"/>
    <property type="molecule type" value="Genomic_DNA"/>
</dbReference>
<dbReference type="CDD" id="cd13957">
    <property type="entry name" value="PT_UbiA_Cox10"/>
    <property type="match status" value="1"/>
</dbReference>